<dbReference type="Gene3D" id="3.30.1150.10">
    <property type="match status" value="1"/>
</dbReference>
<dbReference type="PANTHER" id="PTHR33446:SF2">
    <property type="entry name" value="PROTEIN TONB"/>
    <property type="match status" value="1"/>
</dbReference>
<keyword evidence="7" id="KW-0653">Protein transport</keyword>
<keyword evidence="12" id="KW-1185">Reference proteome</keyword>
<comment type="subcellular location">
    <subcellularLocation>
        <location evidence="1">Cell inner membrane</location>
        <topology evidence="1">Single-pass membrane protein</topology>
        <orientation evidence="1">Periplasmic side</orientation>
    </subcellularLocation>
</comment>
<protein>
    <submittedName>
        <fullName evidence="11">Energy transducer TonB</fullName>
    </submittedName>
</protein>
<accession>A0ABS8AMG2</accession>
<dbReference type="SUPFAM" id="SSF74653">
    <property type="entry name" value="TolA/TonB C-terminal domain"/>
    <property type="match status" value="1"/>
</dbReference>
<dbReference type="PANTHER" id="PTHR33446">
    <property type="entry name" value="PROTEIN TONB-RELATED"/>
    <property type="match status" value="1"/>
</dbReference>
<evidence type="ECO:0000256" key="4">
    <source>
        <dbReference type="ARBA" id="ARBA00022475"/>
    </source>
</evidence>
<reference evidence="11" key="1">
    <citation type="submission" date="2021-10" db="EMBL/GenBank/DDBJ databases">
        <authorList>
            <person name="Dean J.D."/>
            <person name="Kim M.K."/>
            <person name="Newey C.N."/>
            <person name="Stoker T.S."/>
            <person name="Thompson D.W."/>
            <person name="Grose J.H."/>
        </authorList>
    </citation>
    <scope>NUCLEOTIDE SEQUENCE</scope>
    <source>
        <strain evidence="11">BT178</strain>
    </source>
</reference>
<evidence type="ECO:0000256" key="8">
    <source>
        <dbReference type="ARBA" id="ARBA00022989"/>
    </source>
</evidence>
<dbReference type="NCBIfam" id="TIGR01352">
    <property type="entry name" value="tonB_Cterm"/>
    <property type="match status" value="1"/>
</dbReference>
<comment type="caution">
    <text evidence="11">The sequence shown here is derived from an EMBL/GenBank/DDBJ whole genome shotgun (WGS) entry which is preliminary data.</text>
</comment>
<keyword evidence="3" id="KW-0813">Transport</keyword>
<proteinExistence type="inferred from homology"/>
<keyword evidence="8" id="KW-1133">Transmembrane helix</keyword>
<dbReference type="InterPro" id="IPR051045">
    <property type="entry name" value="TonB-dependent_transducer"/>
</dbReference>
<evidence type="ECO:0000256" key="9">
    <source>
        <dbReference type="ARBA" id="ARBA00023136"/>
    </source>
</evidence>
<evidence type="ECO:0000256" key="2">
    <source>
        <dbReference type="ARBA" id="ARBA00006555"/>
    </source>
</evidence>
<keyword evidence="5" id="KW-0997">Cell inner membrane</keyword>
<dbReference type="EMBL" id="JAJADR010000001">
    <property type="protein sequence ID" value="MCB2406939.1"/>
    <property type="molecule type" value="Genomic_DNA"/>
</dbReference>
<dbReference type="PROSITE" id="PS52015">
    <property type="entry name" value="TONB_CTD"/>
    <property type="match status" value="1"/>
</dbReference>
<dbReference type="Pfam" id="PF03544">
    <property type="entry name" value="TonB_C"/>
    <property type="match status" value="1"/>
</dbReference>
<dbReference type="InterPro" id="IPR037682">
    <property type="entry name" value="TonB_C"/>
</dbReference>
<evidence type="ECO:0000256" key="7">
    <source>
        <dbReference type="ARBA" id="ARBA00022927"/>
    </source>
</evidence>
<evidence type="ECO:0000256" key="6">
    <source>
        <dbReference type="ARBA" id="ARBA00022692"/>
    </source>
</evidence>
<name>A0ABS8AMG2_9BACT</name>
<evidence type="ECO:0000256" key="1">
    <source>
        <dbReference type="ARBA" id="ARBA00004383"/>
    </source>
</evidence>
<keyword evidence="4" id="KW-1003">Cell membrane</keyword>
<evidence type="ECO:0000256" key="3">
    <source>
        <dbReference type="ARBA" id="ARBA00022448"/>
    </source>
</evidence>
<dbReference type="Proteomes" id="UP001165296">
    <property type="component" value="Unassembled WGS sequence"/>
</dbReference>
<feature type="domain" description="TonB C-terminal" evidence="10">
    <location>
        <begin position="50"/>
        <end position="146"/>
    </location>
</feature>
<dbReference type="InterPro" id="IPR006260">
    <property type="entry name" value="TonB/TolA_C"/>
</dbReference>
<evidence type="ECO:0000313" key="12">
    <source>
        <dbReference type="Proteomes" id="UP001165296"/>
    </source>
</evidence>
<organism evidence="11 12">
    <name type="scientific">Hymenobacter lucidus</name>
    <dbReference type="NCBI Taxonomy" id="2880930"/>
    <lineage>
        <taxon>Bacteria</taxon>
        <taxon>Pseudomonadati</taxon>
        <taxon>Bacteroidota</taxon>
        <taxon>Cytophagia</taxon>
        <taxon>Cytophagales</taxon>
        <taxon>Hymenobacteraceae</taxon>
        <taxon>Hymenobacter</taxon>
    </lineage>
</organism>
<evidence type="ECO:0000259" key="10">
    <source>
        <dbReference type="PROSITE" id="PS52015"/>
    </source>
</evidence>
<gene>
    <name evidence="11" type="ORF">LGH74_03035</name>
</gene>
<comment type="similarity">
    <text evidence="2">Belongs to the TonB family.</text>
</comment>
<keyword evidence="6" id="KW-0812">Transmembrane</keyword>
<keyword evidence="9" id="KW-0472">Membrane</keyword>
<evidence type="ECO:0000256" key="5">
    <source>
        <dbReference type="ARBA" id="ARBA00022519"/>
    </source>
</evidence>
<evidence type="ECO:0000313" key="11">
    <source>
        <dbReference type="EMBL" id="MCB2406939.1"/>
    </source>
</evidence>
<sequence length="163" mass="17550">MKYCLILTIGTSLLTLDAAWGQTSPQAYSDTVRVGDKVMTYVEQMPAFPGGQSALFQMIGQNISYPTEALQQRLEGRVFVSFVVGTSGSVQQIKVSKSAHPLLDAEAVRAVGNLPAWQPGRQNGRFVPVAFTLPIGFRLPANVEQVLAERAKAAKADTNPASK</sequence>